<evidence type="ECO:0000313" key="2">
    <source>
        <dbReference type="Proteomes" id="UP000655273"/>
    </source>
</evidence>
<evidence type="ECO:0000313" key="1">
    <source>
        <dbReference type="EMBL" id="MBD3706708.1"/>
    </source>
</evidence>
<protein>
    <submittedName>
        <fullName evidence="1">Uncharacterized protein</fullName>
    </submittedName>
</protein>
<accession>A0A927HM67</accession>
<reference evidence="1" key="1">
    <citation type="submission" date="2020-07" db="EMBL/GenBank/DDBJ databases">
        <title>Clinical and genomic characterization of carbapenemase-producing Enterobacterales causing secondary infections during the COVID-19 crisis at a New York City hospital.</title>
        <authorList>
            <person name="Gomez-Simmonds A."/>
            <person name="Annavajhala M.K."/>
            <person name="Uhlemann A.-C."/>
        </authorList>
    </citation>
    <scope>NUCLEOTIDE SEQUENCE</scope>
    <source>
        <strain evidence="1">NK1396</strain>
    </source>
</reference>
<proteinExistence type="predicted"/>
<comment type="caution">
    <text evidence="1">The sequence shown here is derived from an EMBL/GenBank/DDBJ whole genome shotgun (WGS) entry which is preliminary data.</text>
</comment>
<dbReference type="EMBL" id="JACXTA010000001">
    <property type="protein sequence ID" value="MBD3706708.1"/>
    <property type="molecule type" value="Genomic_DNA"/>
</dbReference>
<dbReference type="Proteomes" id="UP000655273">
    <property type="component" value="Unassembled WGS sequence"/>
</dbReference>
<dbReference type="AlphaFoldDB" id="A0A927HM67"/>
<gene>
    <name evidence="1" type="ORF">IE983_04885</name>
</gene>
<organism evidence="1 2">
    <name type="scientific">Enterobacter hormaechei</name>
    <dbReference type="NCBI Taxonomy" id="158836"/>
    <lineage>
        <taxon>Bacteria</taxon>
        <taxon>Pseudomonadati</taxon>
        <taxon>Pseudomonadota</taxon>
        <taxon>Gammaproteobacteria</taxon>
        <taxon>Enterobacterales</taxon>
        <taxon>Enterobacteriaceae</taxon>
        <taxon>Enterobacter</taxon>
        <taxon>Enterobacter cloacae complex</taxon>
    </lineage>
</organism>
<name>A0A927HM67_9ENTR</name>
<sequence length="117" mass="13663">MAAGISPRVMTPERISEKMSTISHTEYDLPEFNNPEHIMKVITNAEDIWGRDRKLVRQEVSKRTLPSYLVDNQHHYSQFIFMTQAGLRGQFRKTDPKTKAYPSPAMLTVYTVKRSYR</sequence>